<dbReference type="InterPro" id="IPR051646">
    <property type="entry name" value="NatB_acetyltransferase_subunit"/>
</dbReference>
<dbReference type="GO" id="GO:0004596">
    <property type="term" value="F:protein-N-terminal amino-acid acetyltransferase activity"/>
    <property type="evidence" value="ECO:0007669"/>
    <property type="project" value="TreeGrafter"/>
</dbReference>
<evidence type="ECO:0000313" key="3">
    <source>
        <dbReference type="EMBL" id="CAL1678150.1"/>
    </source>
</evidence>
<sequence>MYQQSGYIVYRTVLEYYNEDLDEDAYDMRKVLSRDVKKKSMISSTHPVRPEEVD</sequence>
<evidence type="ECO:0000256" key="2">
    <source>
        <dbReference type="ARBA" id="ARBA00023315"/>
    </source>
</evidence>
<reference evidence="3" key="1">
    <citation type="submission" date="2024-04" db="EMBL/GenBank/DDBJ databases">
        <authorList>
            <consortium name="Molecular Ecology Group"/>
        </authorList>
    </citation>
    <scope>NUCLEOTIDE SEQUENCE</scope>
</reference>
<gene>
    <name evidence="3" type="ORF">LPLAT_LOCUS4036</name>
</gene>
<dbReference type="PANTHER" id="PTHR45910">
    <property type="entry name" value="N-ALPHA-ACETYLTRANSFERASE 20"/>
    <property type="match status" value="1"/>
</dbReference>
<name>A0AAV2NEL9_9HYME</name>
<dbReference type="Gene3D" id="3.40.630.30">
    <property type="match status" value="1"/>
</dbReference>
<proteinExistence type="predicted"/>
<evidence type="ECO:0000313" key="4">
    <source>
        <dbReference type="Proteomes" id="UP001497644"/>
    </source>
</evidence>
<dbReference type="GO" id="GO:0031416">
    <property type="term" value="C:NatB complex"/>
    <property type="evidence" value="ECO:0007669"/>
    <property type="project" value="TreeGrafter"/>
</dbReference>
<dbReference type="Proteomes" id="UP001497644">
    <property type="component" value="Chromosome 13"/>
</dbReference>
<keyword evidence="2" id="KW-0012">Acyltransferase</keyword>
<dbReference type="PANTHER" id="PTHR45910:SF1">
    <property type="entry name" value="N-ALPHA-ACETYLTRANSFERASE 20"/>
    <property type="match status" value="1"/>
</dbReference>
<dbReference type="AlphaFoldDB" id="A0AAV2NEL9"/>
<protein>
    <submittedName>
        <fullName evidence="3">Uncharacterized protein</fullName>
    </submittedName>
</protein>
<accession>A0AAV2NEL9</accession>
<evidence type="ECO:0000256" key="1">
    <source>
        <dbReference type="ARBA" id="ARBA00022679"/>
    </source>
</evidence>
<dbReference type="EMBL" id="OZ034836">
    <property type="protein sequence ID" value="CAL1678150.1"/>
    <property type="molecule type" value="Genomic_DNA"/>
</dbReference>
<organism evidence="3 4">
    <name type="scientific">Lasius platythorax</name>
    <dbReference type="NCBI Taxonomy" id="488582"/>
    <lineage>
        <taxon>Eukaryota</taxon>
        <taxon>Metazoa</taxon>
        <taxon>Ecdysozoa</taxon>
        <taxon>Arthropoda</taxon>
        <taxon>Hexapoda</taxon>
        <taxon>Insecta</taxon>
        <taxon>Pterygota</taxon>
        <taxon>Neoptera</taxon>
        <taxon>Endopterygota</taxon>
        <taxon>Hymenoptera</taxon>
        <taxon>Apocrita</taxon>
        <taxon>Aculeata</taxon>
        <taxon>Formicoidea</taxon>
        <taxon>Formicidae</taxon>
        <taxon>Formicinae</taxon>
        <taxon>Lasius</taxon>
        <taxon>Lasius</taxon>
    </lineage>
</organism>
<keyword evidence="1" id="KW-0808">Transferase</keyword>
<keyword evidence="4" id="KW-1185">Reference proteome</keyword>